<dbReference type="PROSITE" id="PS51371">
    <property type="entry name" value="CBS"/>
    <property type="match status" value="2"/>
</dbReference>
<dbReference type="SUPFAM" id="SSF54631">
    <property type="entry name" value="CBS-domain pair"/>
    <property type="match status" value="1"/>
</dbReference>
<dbReference type="Pfam" id="PF00571">
    <property type="entry name" value="CBS"/>
    <property type="match status" value="2"/>
</dbReference>
<keyword evidence="5" id="KW-1185">Reference proteome</keyword>
<dbReference type="STRING" id="660517.SAMN04487946_11514"/>
<dbReference type="PANTHER" id="PTHR43080">
    <property type="entry name" value="CBS DOMAIN-CONTAINING PROTEIN CBSX3, MITOCHONDRIAL"/>
    <property type="match status" value="1"/>
</dbReference>
<dbReference type="SMART" id="SM00116">
    <property type="entry name" value="CBS"/>
    <property type="match status" value="2"/>
</dbReference>
<reference evidence="5" key="1">
    <citation type="submission" date="2016-10" db="EMBL/GenBank/DDBJ databases">
        <authorList>
            <person name="Varghese N."/>
            <person name="Submissions S."/>
        </authorList>
    </citation>
    <scope>NUCLEOTIDE SEQUENCE [LARGE SCALE GENOMIC DNA]</scope>
    <source>
        <strain evidence="5">CGMCC 1.10118</strain>
    </source>
</reference>
<protein>
    <submittedName>
        <fullName evidence="4">CBS domain-containing protein</fullName>
    </submittedName>
</protein>
<dbReference type="InterPro" id="IPR000644">
    <property type="entry name" value="CBS_dom"/>
</dbReference>
<name>A0A1H3JS70_9EURY</name>
<feature type="domain" description="CBS" evidence="3">
    <location>
        <begin position="72"/>
        <end position="129"/>
    </location>
</feature>
<accession>A0A1H3JS70</accession>
<dbReference type="EMBL" id="FNPB01000015">
    <property type="protein sequence ID" value="SDY42439.1"/>
    <property type="molecule type" value="Genomic_DNA"/>
</dbReference>
<evidence type="ECO:0000256" key="1">
    <source>
        <dbReference type="ARBA" id="ARBA00023122"/>
    </source>
</evidence>
<proteinExistence type="predicted"/>
<evidence type="ECO:0000313" key="5">
    <source>
        <dbReference type="Proteomes" id="UP000199170"/>
    </source>
</evidence>
<dbReference type="Gene3D" id="3.10.580.10">
    <property type="entry name" value="CBS-domain"/>
    <property type="match status" value="1"/>
</dbReference>
<sequence length="145" mass="15272">MRVSEVASADVITIGVDATVRDAVERMLDSDVGSAVVTDEGVPGGILTKSDVLRAAYRTDDPLSSIGVSAAASAPLITIGPDASARRAAEKLHEHDVHRLVVVDGMDVVGVVSTTDLIRNYGGIRSAARRRADAEYDWVTGDDVR</sequence>
<keyword evidence="1 2" id="KW-0129">CBS domain</keyword>
<dbReference type="AlphaFoldDB" id="A0A1H3JS70"/>
<evidence type="ECO:0000313" key="4">
    <source>
        <dbReference type="EMBL" id="SDY42439.1"/>
    </source>
</evidence>
<dbReference type="RefSeq" id="WP_089769199.1">
    <property type="nucleotide sequence ID" value="NZ_FNPB01000015.1"/>
</dbReference>
<organism evidence="4 5">
    <name type="scientific">Halobellus clavatus</name>
    <dbReference type="NCBI Taxonomy" id="660517"/>
    <lineage>
        <taxon>Archaea</taxon>
        <taxon>Methanobacteriati</taxon>
        <taxon>Methanobacteriota</taxon>
        <taxon>Stenosarchaea group</taxon>
        <taxon>Halobacteria</taxon>
        <taxon>Halobacteriales</taxon>
        <taxon>Haloferacaceae</taxon>
        <taxon>Halobellus</taxon>
    </lineage>
</organism>
<evidence type="ECO:0000256" key="2">
    <source>
        <dbReference type="PROSITE-ProRule" id="PRU00703"/>
    </source>
</evidence>
<dbReference type="InterPro" id="IPR051257">
    <property type="entry name" value="Diverse_CBS-Domain"/>
</dbReference>
<dbReference type="Proteomes" id="UP000199170">
    <property type="component" value="Unassembled WGS sequence"/>
</dbReference>
<dbReference type="OrthoDB" id="43333at2157"/>
<evidence type="ECO:0000259" key="3">
    <source>
        <dbReference type="PROSITE" id="PS51371"/>
    </source>
</evidence>
<dbReference type="InterPro" id="IPR046342">
    <property type="entry name" value="CBS_dom_sf"/>
</dbReference>
<feature type="domain" description="CBS" evidence="3">
    <location>
        <begin position="7"/>
        <end position="65"/>
    </location>
</feature>
<gene>
    <name evidence="4" type="ORF">SAMN04487946_11514</name>
</gene>
<dbReference type="PANTHER" id="PTHR43080:SF2">
    <property type="entry name" value="CBS DOMAIN-CONTAINING PROTEIN"/>
    <property type="match status" value="1"/>
</dbReference>